<name>A0A1I0EWN6_9BACI</name>
<evidence type="ECO:0000313" key="2">
    <source>
        <dbReference type="Proteomes" id="UP000198618"/>
    </source>
</evidence>
<accession>A0A1I0EWN6</accession>
<sequence length="49" mass="5274">TAEAECVDSCGNSTSPKIPEEAVFASEEAEAVPAESEAFCRSGYQQYFH</sequence>
<evidence type="ECO:0000313" key="1">
    <source>
        <dbReference type="EMBL" id="SET50039.1"/>
    </source>
</evidence>
<keyword evidence="2" id="KW-1185">Reference proteome</keyword>
<protein>
    <submittedName>
        <fullName evidence="1">Uncharacterized protein</fullName>
    </submittedName>
</protein>
<dbReference type="EMBL" id="FOHE01000013">
    <property type="protein sequence ID" value="SET50039.1"/>
    <property type="molecule type" value="Genomic_DNA"/>
</dbReference>
<organism evidence="1 2">
    <name type="scientific">Oceanobacillus limi</name>
    <dbReference type="NCBI Taxonomy" id="930131"/>
    <lineage>
        <taxon>Bacteria</taxon>
        <taxon>Bacillati</taxon>
        <taxon>Bacillota</taxon>
        <taxon>Bacilli</taxon>
        <taxon>Bacillales</taxon>
        <taxon>Bacillaceae</taxon>
        <taxon>Oceanobacillus</taxon>
    </lineage>
</organism>
<gene>
    <name evidence="1" type="ORF">SAMN05216389_1131</name>
</gene>
<proteinExistence type="predicted"/>
<dbReference type="AlphaFoldDB" id="A0A1I0EWN6"/>
<dbReference type="Proteomes" id="UP000198618">
    <property type="component" value="Unassembled WGS sequence"/>
</dbReference>
<dbReference type="STRING" id="930131.SAMN05216389_1131"/>
<reference evidence="1 2" key="1">
    <citation type="submission" date="2016-10" db="EMBL/GenBank/DDBJ databases">
        <authorList>
            <person name="de Groot N.N."/>
        </authorList>
    </citation>
    <scope>NUCLEOTIDE SEQUENCE [LARGE SCALE GENOMIC DNA]</scope>
    <source>
        <strain evidence="1 2">IBRC-M 10780</strain>
    </source>
</reference>
<feature type="non-terminal residue" evidence="1">
    <location>
        <position position="1"/>
    </location>
</feature>